<keyword evidence="1" id="KW-0472">Membrane</keyword>
<sequence length="99" mass="11107">MQGRRTCGHRPRLGPNCYAGYLIERALSIDNVFVFALVFSFLAVPDRGYPRRLALQMQGALHPSSDGGPRGFGRPGPMRIPVSVRFWWRRCSSGSGRTR</sequence>
<name>A0A5D4IJW8_9ACTN</name>
<keyword evidence="1" id="KW-1133">Transmembrane helix</keyword>
<dbReference type="EMBL" id="VSZQ01000230">
    <property type="protein sequence ID" value="TYR51650.1"/>
    <property type="molecule type" value="Genomic_DNA"/>
</dbReference>
<evidence type="ECO:0000313" key="2">
    <source>
        <dbReference type="EMBL" id="TYR51650.1"/>
    </source>
</evidence>
<keyword evidence="3" id="KW-1185">Reference proteome</keyword>
<comment type="caution">
    <text evidence="2">The sequence shown here is derived from an EMBL/GenBank/DDBJ whole genome shotgun (WGS) entry which is preliminary data.</text>
</comment>
<dbReference type="AlphaFoldDB" id="A0A5D4IJW8"/>
<evidence type="ECO:0000313" key="3">
    <source>
        <dbReference type="Proteomes" id="UP000323242"/>
    </source>
</evidence>
<reference evidence="2 3" key="1">
    <citation type="submission" date="2019-08" db="EMBL/GenBank/DDBJ databases">
        <title>Draft genome for granaticin producer strain Streptomyces parvus C05.</title>
        <authorList>
            <person name="Gonzalez-Pimentel J.L."/>
        </authorList>
    </citation>
    <scope>NUCLEOTIDE SEQUENCE [LARGE SCALE GENOMIC DNA]</scope>
    <source>
        <strain evidence="2 3">C05</strain>
    </source>
</reference>
<gene>
    <name evidence="2" type="ORF">FY004_30970</name>
</gene>
<accession>A0A5D4IJW8</accession>
<evidence type="ECO:0000256" key="1">
    <source>
        <dbReference type="SAM" id="Phobius"/>
    </source>
</evidence>
<keyword evidence="1" id="KW-0812">Transmembrane</keyword>
<dbReference type="Proteomes" id="UP000323242">
    <property type="component" value="Unassembled WGS sequence"/>
</dbReference>
<feature type="transmembrane region" description="Helical" evidence="1">
    <location>
        <begin position="26"/>
        <end position="44"/>
    </location>
</feature>
<proteinExistence type="predicted"/>
<protein>
    <submittedName>
        <fullName evidence="2">Uncharacterized protein</fullName>
    </submittedName>
</protein>
<organism evidence="2 3">
    <name type="scientific">Streptomyces parvus</name>
    <dbReference type="NCBI Taxonomy" id="66428"/>
    <lineage>
        <taxon>Bacteria</taxon>
        <taxon>Bacillati</taxon>
        <taxon>Actinomycetota</taxon>
        <taxon>Actinomycetes</taxon>
        <taxon>Kitasatosporales</taxon>
        <taxon>Streptomycetaceae</taxon>
        <taxon>Streptomyces</taxon>
    </lineage>
</organism>